<sequence length="271" mass="29169">MVEWLQSMGLGEQTALMVLEYGVKVLGVLFVLWLGFLVGGKVQSVLTKRLEEKIDVSIARFVGNIARWTIVILAILGCLSMFGVETTSFAAVIGGASVAIGLAFQGSLSNVAAGIMLLIFRPFKVGDVIQIAGNTGTVDEISLFTTMLDTADKRRFIVPNSQVFGSTIENVTYNSERRVDVAVGIEYEADIDTAREVLMAAAAKLDHVIGEPMVVLTGLGGSSVDFSVRVVVPTEHYWPTLDALIRASKYALDEAKIGIPYPHVTVTNKGE</sequence>
<organism evidence="11 12">
    <name type="scientific">Microvenator marinus</name>
    <dbReference type="NCBI Taxonomy" id="2600177"/>
    <lineage>
        <taxon>Bacteria</taxon>
        <taxon>Deltaproteobacteria</taxon>
        <taxon>Bradymonadales</taxon>
        <taxon>Microvenatoraceae</taxon>
        <taxon>Microvenator</taxon>
    </lineage>
</organism>
<evidence type="ECO:0000313" key="11">
    <source>
        <dbReference type="EMBL" id="QED28099.1"/>
    </source>
</evidence>
<dbReference type="KEGG" id="bbae:FRD01_12825"/>
<proteinExistence type="inferred from homology"/>
<dbReference type="RefSeq" id="WP_146960223.1">
    <property type="nucleotide sequence ID" value="NZ_CP042467.1"/>
</dbReference>
<keyword evidence="5 7" id="KW-1133">Transmembrane helix</keyword>
<dbReference type="OrthoDB" id="9784565at2"/>
<feature type="transmembrane region" description="Helical" evidence="7">
    <location>
        <begin position="21"/>
        <end position="40"/>
    </location>
</feature>
<evidence type="ECO:0000259" key="10">
    <source>
        <dbReference type="Pfam" id="PF21088"/>
    </source>
</evidence>
<dbReference type="GO" id="GO:0005886">
    <property type="term" value="C:plasma membrane"/>
    <property type="evidence" value="ECO:0007669"/>
    <property type="project" value="UniProtKB-SubCell"/>
</dbReference>
<feature type="domain" description="Mechanosensitive ion channel transmembrane helices 2/3" evidence="10">
    <location>
        <begin position="65"/>
        <end position="105"/>
    </location>
</feature>
<dbReference type="InterPro" id="IPR006685">
    <property type="entry name" value="MscS_channel_2nd"/>
</dbReference>
<feature type="transmembrane region" description="Helical" evidence="7">
    <location>
        <begin position="89"/>
        <end position="120"/>
    </location>
</feature>
<dbReference type="InterPro" id="IPR049278">
    <property type="entry name" value="MS_channel_C"/>
</dbReference>
<feature type="transmembrane region" description="Helical" evidence="7">
    <location>
        <begin position="61"/>
        <end position="83"/>
    </location>
</feature>
<dbReference type="InterPro" id="IPR011014">
    <property type="entry name" value="MscS_channel_TM-2"/>
</dbReference>
<dbReference type="GO" id="GO:0008381">
    <property type="term" value="F:mechanosensitive monoatomic ion channel activity"/>
    <property type="evidence" value="ECO:0007669"/>
    <property type="project" value="InterPro"/>
</dbReference>
<comment type="similarity">
    <text evidence="2">Belongs to the MscS (TC 1.A.23) family.</text>
</comment>
<evidence type="ECO:0000256" key="6">
    <source>
        <dbReference type="ARBA" id="ARBA00023136"/>
    </source>
</evidence>
<keyword evidence="4 7" id="KW-0812">Transmembrane</keyword>
<dbReference type="Gene3D" id="3.30.70.100">
    <property type="match status" value="1"/>
</dbReference>
<dbReference type="PANTHER" id="PTHR30221:SF1">
    <property type="entry name" value="SMALL-CONDUCTANCE MECHANOSENSITIVE CHANNEL"/>
    <property type="match status" value="1"/>
</dbReference>
<evidence type="ECO:0000256" key="4">
    <source>
        <dbReference type="ARBA" id="ARBA00022692"/>
    </source>
</evidence>
<dbReference type="Pfam" id="PF21082">
    <property type="entry name" value="MS_channel_3rd"/>
    <property type="match status" value="1"/>
</dbReference>
<feature type="domain" description="Mechanosensitive ion channel MscS" evidence="8">
    <location>
        <begin position="107"/>
        <end position="172"/>
    </location>
</feature>
<dbReference type="AlphaFoldDB" id="A0A5B8XXC7"/>
<dbReference type="SUPFAM" id="SSF50182">
    <property type="entry name" value="Sm-like ribonucleoproteins"/>
    <property type="match status" value="1"/>
</dbReference>
<dbReference type="SUPFAM" id="SSF82689">
    <property type="entry name" value="Mechanosensitive channel protein MscS (YggB), C-terminal domain"/>
    <property type="match status" value="1"/>
</dbReference>
<dbReference type="Pfam" id="PF00924">
    <property type="entry name" value="MS_channel_2nd"/>
    <property type="match status" value="1"/>
</dbReference>
<gene>
    <name evidence="11" type="ORF">FRD01_12825</name>
</gene>
<evidence type="ECO:0000256" key="2">
    <source>
        <dbReference type="ARBA" id="ARBA00008017"/>
    </source>
</evidence>
<dbReference type="SUPFAM" id="SSF82861">
    <property type="entry name" value="Mechanosensitive channel protein MscS (YggB), transmembrane region"/>
    <property type="match status" value="1"/>
</dbReference>
<dbReference type="PANTHER" id="PTHR30221">
    <property type="entry name" value="SMALL-CONDUCTANCE MECHANOSENSITIVE CHANNEL"/>
    <property type="match status" value="1"/>
</dbReference>
<name>A0A5B8XXC7_9DELT</name>
<evidence type="ECO:0000256" key="1">
    <source>
        <dbReference type="ARBA" id="ARBA00004651"/>
    </source>
</evidence>
<evidence type="ECO:0000256" key="5">
    <source>
        <dbReference type="ARBA" id="ARBA00022989"/>
    </source>
</evidence>
<evidence type="ECO:0000256" key="7">
    <source>
        <dbReference type="SAM" id="Phobius"/>
    </source>
</evidence>
<protein>
    <submittedName>
        <fullName evidence="11">Mechanosensitive ion channel family protein</fullName>
    </submittedName>
</protein>
<dbReference type="Proteomes" id="UP000321595">
    <property type="component" value="Chromosome"/>
</dbReference>
<dbReference type="EMBL" id="CP042467">
    <property type="protein sequence ID" value="QED28099.1"/>
    <property type="molecule type" value="Genomic_DNA"/>
</dbReference>
<evidence type="ECO:0000259" key="8">
    <source>
        <dbReference type="Pfam" id="PF00924"/>
    </source>
</evidence>
<evidence type="ECO:0000256" key="3">
    <source>
        <dbReference type="ARBA" id="ARBA00022475"/>
    </source>
</evidence>
<dbReference type="Gene3D" id="1.10.287.1260">
    <property type="match status" value="1"/>
</dbReference>
<dbReference type="InterPro" id="IPR011066">
    <property type="entry name" value="MscS_channel_C_sf"/>
</dbReference>
<dbReference type="InterPro" id="IPR010920">
    <property type="entry name" value="LSM_dom_sf"/>
</dbReference>
<reference evidence="11 12" key="1">
    <citation type="submission" date="2019-08" db="EMBL/GenBank/DDBJ databases">
        <authorList>
            <person name="Liang Q."/>
        </authorList>
    </citation>
    <scope>NUCLEOTIDE SEQUENCE [LARGE SCALE GENOMIC DNA]</scope>
    <source>
        <strain evidence="11 12">V1718</strain>
    </source>
</reference>
<evidence type="ECO:0000313" key="12">
    <source>
        <dbReference type="Proteomes" id="UP000321595"/>
    </source>
</evidence>
<dbReference type="Gene3D" id="2.30.30.60">
    <property type="match status" value="1"/>
</dbReference>
<dbReference type="InterPro" id="IPR023408">
    <property type="entry name" value="MscS_beta-dom_sf"/>
</dbReference>
<comment type="subcellular location">
    <subcellularLocation>
        <location evidence="1">Cell membrane</location>
        <topology evidence="1">Multi-pass membrane protein</topology>
    </subcellularLocation>
</comment>
<dbReference type="Pfam" id="PF21088">
    <property type="entry name" value="MS_channel_1st"/>
    <property type="match status" value="1"/>
</dbReference>
<accession>A0A5B8XXC7</accession>
<evidence type="ECO:0000259" key="9">
    <source>
        <dbReference type="Pfam" id="PF21082"/>
    </source>
</evidence>
<keyword evidence="6 7" id="KW-0472">Membrane</keyword>
<keyword evidence="3" id="KW-1003">Cell membrane</keyword>
<feature type="domain" description="Mechanosensitive ion channel MscS C-terminal" evidence="9">
    <location>
        <begin position="179"/>
        <end position="259"/>
    </location>
</feature>
<dbReference type="InterPro" id="IPR045275">
    <property type="entry name" value="MscS_archaea/bacteria_type"/>
</dbReference>
<keyword evidence="12" id="KW-1185">Reference proteome</keyword>
<dbReference type="InterPro" id="IPR049142">
    <property type="entry name" value="MS_channel_1st"/>
</dbReference>